<dbReference type="InterPro" id="IPR036412">
    <property type="entry name" value="HAD-like_sf"/>
</dbReference>
<organism evidence="1">
    <name type="scientific">Polytomella parva</name>
    <dbReference type="NCBI Taxonomy" id="51329"/>
    <lineage>
        <taxon>Eukaryota</taxon>
        <taxon>Viridiplantae</taxon>
        <taxon>Chlorophyta</taxon>
        <taxon>core chlorophytes</taxon>
        <taxon>Chlorophyceae</taxon>
        <taxon>CS clade</taxon>
        <taxon>Chlamydomonadales</taxon>
        <taxon>Chlamydomonadaceae</taxon>
        <taxon>Polytomella</taxon>
    </lineage>
</organism>
<name>A0A7S0VAF5_9CHLO</name>
<dbReference type="GO" id="GO:0000149">
    <property type="term" value="F:SNARE binding"/>
    <property type="evidence" value="ECO:0007669"/>
    <property type="project" value="TreeGrafter"/>
</dbReference>
<dbReference type="InterPro" id="IPR023214">
    <property type="entry name" value="HAD_sf"/>
</dbReference>
<dbReference type="PANTHER" id="PTHR15157">
    <property type="entry name" value="UV RADIATION RESISTANCE-ASSOCIATED GENE PROTEIN"/>
    <property type="match status" value="1"/>
</dbReference>
<sequence>MSFILWKNSNLDTQVTNARCNKGYVALRKLSLASSSRKVLAKGTKKLIALDFDGVICDSVNESSMSAFKAACVQWPVLFRSEHAQSSQKHLIDLMRISRPVVETGFENVVLIRCLLEGVPVEKILTNWSTILAEKMVLWNLNRNELIKIFAEVRDDWIQKDLKGWIHANRLYPSPAAVLKKLVSQRLAHSYIVTTKQARYTDLILREMAGIELDPDHIISQTVSGRPKSEVLEELGAKHPETAQQPRSRIFVEDKLSTLEKTEKMTSLKDWELILVDWGYNTDAERKRTVASENRINVIGTTDFEKVLLE</sequence>
<accession>A0A7S0VAF5</accession>
<dbReference type="AlphaFoldDB" id="A0A7S0VAF5"/>
<dbReference type="EMBL" id="HBFM01026788">
    <property type="protein sequence ID" value="CAD8784624.1"/>
    <property type="molecule type" value="Transcribed_RNA"/>
</dbReference>
<reference evidence="1" key="1">
    <citation type="submission" date="2021-01" db="EMBL/GenBank/DDBJ databases">
        <authorList>
            <person name="Corre E."/>
            <person name="Pelletier E."/>
            <person name="Niang G."/>
            <person name="Scheremetjew M."/>
            <person name="Finn R."/>
            <person name="Kale V."/>
            <person name="Holt S."/>
            <person name="Cochrane G."/>
            <person name="Meng A."/>
            <person name="Brown T."/>
            <person name="Cohen L."/>
        </authorList>
    </citation>
    <scope>NUCLEOTIDE SEQUENCE</scope>
    <source>
        <strain evidence="1">SAG 63-3</strain>
    </source>
</reference>
<protein>
    <submittedName>
        <fullName evidence="1">Uncharacterized protein</fullName>
    </submittedName>
</protein>
<dbReference type="GO" id="GO:0035493">
    <property type="term" value="P:SNARE complex assembly"/>
    <property type="evidence" value="ECO:0007669"/>
    <property type="project" value="TreeGrafter"/>
</dbReference>
<dbReference type="PANTHER" id="PTHR15157:SF25">
    <property type="entry name" value="OS07G0418000 PROTEIN"/>
    <property type="match status" value="1"/>
</dbReference>
<evidence type="ECO:0000313" key="1">
    <source>
        <dbReference type="EMBL" id="CAD8784624.1"/>
    </source>
</evidence>
<dbReference type="SUPFAM" id="SSF56784">
    <property type="entry name" value="HAD-like"/>
    <property type="match status" value="1"/>
</dbReference>
<gene>
    <name evidence="1" type="ORF">PPAR00522_LOCUS17316</name>
</gene>
<dbReference type="GO" id="GO:0005768">
    <property type="term" value="C:endosome"/>
    <property type="evidence" value="ECO:0007669"/>
    <property type="project" value="TreeGrafter"/>
</dbReference>
<dbReference type="GO" id="GO:0000323">
    <property type="term" value="C:lytic vacuole"/>
    <property type="evidence" value="ECO:0007669"/>
    <property type="project" value="TreeGrafter"/>
</dbReference>
<dbReference type="Gene3D" id="3.40.50.1000">
    <property type="entry name" value="HAD superfamily/HAD-like"/>
    <property type="match status" value="1"/>
</dbReference>
<proteinExistence type="predicted"/>